<evidence type="ECO:0000256" key="12">
    <source>
        <dbReference type="SAM" id="Phobius"/>
    </source>
</evidence>
<keyword evidence="5" id="KW-0552">Olfaction</keyword>
<feature type="transmembrane region" description="Helical" evidence="12">
    <location>
        <begin position="211"/>
        <end position="230"/>
    </location>
</feature>
<evidence type="ECO:0000313" key="14">
    <source>
        <dbReference type="EMBL" id="KAH0521130.1"/>
    </source>
</evidence>
<feature type="transmembrane region" description="Helical" evidence="12">
    <location>
        <begin position="143"/>
        <end position="163"/>
    </location>
</feature>
<feature type="transmembrane region" description="Helical" evidence="12">
    <location>
        <begin position="64"/>
        <end position="89"/>
    </location>
</feature>
<gene>
    <name evidence="14" type="ORF">LTLLF_108855</name>
</gene>
<evidence type="ECO:0000256" key="4">
    <source>
        <dbReference type="ARBA" id="ARBA00022692"/>
    </source>
</evidence>
<evidence type="ECO:0000256" key="9">
    <source>
        <dbReference type="ARBA" id="ARBA00023170"/>
    </source>
</evidence>
<evidence type="ECO:0000256" key="10">
    <source>
        <dbReference type="ARBA" id="ARBA00023224"/>
    </source>
</evidence>
<keyword evidence="7 11" id="KW-0297">G-protein coupled receptor</keyword>
<sequence>MALLEDRNQTAVAEFILSVLTDDPVFRVILFIIILCIYLVTVSGNLSTTLLIRVSSQLHHPMYFFLSHLASVDIGLSSSVTPNMLFGFLVMKNTISYLGCGIQLSSAAFFGSVECFLLAAMAYDRFVAICNSLLYSTKMSTQVFTITTLTVIAISYFYILITILKMCSTEGRHKAFSICTSHLTAVPLYYGTLTFICVMPKSSYSSDQNKVLSVFYMVGIPMLNPLIYSLRNSEMKGALNRQIHKQTFIKNNQLFCKT</sequence>
<accession>A0A8J6H1G7</accession>
<keyword evidence="9 11" id="KW-0675">Receptor</keyword>
<evidence type="ECO:0000313" key="15">
    <source>
        <dbReference type="Proteomes" id="UP000710432"/>
    </source>
</evidence>
<evidence type="ECO:0000256" key="3">
    <source>
        <dbReference type="ARBA" id="ARBA00022606"/>
    </source>
</evidence>
<keyword evidence="10 11" id="KW-0807">Transducer</keyword>
<dbReference type="InterPro" id="IPR017452">
    <property type="entry name" value="GPCR_Rhodpsn_7TM"/>
</dbReference>
<feature type="transmembrane region" description="Helical" evidence="12">
    <location>
        <begin position="95"/>
        <end position="123"/>
    </location>
</feature>
<dbReference type="Gene3D" id="1.20.1070.10">
    <property type="entry name" value="Rhodopsin 7-helix transmembrane proteins"/>
    <property type="match status" value="2"/>
</dbReference>
<dbReference type="PROSITE" id="PS50262">
    <property type="entry name" value="G_PROTEIN_RECEP_F1_2"/>
    <property type="match status" value="1"/>
</dbReference>
<keyword evidence="4 11" id="KW-0812">Transmembrane</keyword>
<dbReference type="PRINTS" id="PR00237">
    <property type="entry name" value="GPCRRHODOPSN"/>
</dbReference>
<evidence type="ECO:0000256" key="1">
    <source>
        <dbReference type="ARBA" id="ARBA00004651"/>
    </source>
</evidence>
<dbReference type="EMBL" id="JAATJU010000261">
    <property type="protein sequence ID" value="KAH0521130.1"/>
    <property type="molecule type" value="Genomic_DNA"/>
</dbReference>
<reference evidence="14" key="1">
    <citation type="submission" date="2020-03" db="EMBL/GenBank/DDBJ databases">
        <title>Studies in the Genomics of Life Span.</title>
        <authorList>
            <person name="Glass D."/>
        </authorList>
    </citation>
    <scope>NUCLEOTIDE SEQUENCE</scope>
    <source>
        <strain evidence="14">LTLLF</strain>
        <tissue evidence="14">Muscle</tissue>
    </source>
</reference>
<feature type="domain" description="G-protein coupled receptors family 1 profile" evidence="13">
    <location>
        <begin position="44"/>
        <end position="258"/>
    </location>
</feature>
<dbReference type="AlphaFoldDB" id="A0A8J6H1G7"/>
<dbReference type="GO" id="GO:0004930">
    <property type="term" value="F:G protein-coupled receptor activity"/>
    <property type="evidence" value="ECO:0007669"/>
    <property type="project" value="UniProtKB-KW"/>
</dbReference>
<dbReference type="Pfam" id="PF13853">
    <property type="entry name" value="7tm_4"/>
    <property type="match status" value="1"/>
</dbReference>
<dbReference type="GO" id="GO:0005886">
    <property type="term" value="C:plasma membrane"/>
    <property type="evidence" value="ECO:0007669"/>
    <property type="project" value="UniProtKB-SubCell"/>
</dbReference>
<dbReference type="InterPro" id="IPR000276">
    <property type="entry name" value="GPCR_Rhodpsn"/>
</dbReference>
<comment type="subcellular location">
    <subcellularLocation>
        <location evidence="1">Cell membrane</location>
        <topology evidence="1">Multi-pass membrane protein</topology>
    </subcellularLocation>
</comment>
<comment type="caution">
    <text evidence="14">The sequence shown here is derived from an EMBL/GenBank/DDBJ whole genome shotgun (WGS) entry which is preliminary data.</text>
</comment>
<evidence type="ECO:0000256" key="7">
    <source>
        <dbReference type="ARBA" id="ARBA00023040"/>
    </source>
</evidence>
<keyword evidence="6 12" id="KW-1133">Transmembrane helix</keyword>
<dbReference type="InterPro" id="IPR000725">
    <property type="entry name" value="Olfact_rcpt"/>
</dbReference>
<dbReference type="Proteomes" id="UP000710432">
    <property type="component" value="Unassembled WGS sequence"/>
</dbReference>
<proteinExistence type="inferred from homology"/>
<feature type="transmembrane region" description="Helical" evidence="12">
    <location>
        <begin position="175"/>
        <end position="199"/>
    </location>
</feature>
<name>A0A8J6H1G7_MICOH</name>
<keyword evidence="2" id="KW-1003">Cell membrane</keyword>
<evidence type="ECO:0000256" key="11">
    <source>
        <dbReference type="RuleBase" id="RU000688"/>
    </source>
</evidence>
<evidence type="ECO:0000256" key="8">
    <source>
        <dbReference type="ARBA" id="ARBA00023136"/>
    </source>
</evidence>
<dbReference type="PANTHER" id="PTHR48018">
    <property type="entry name" value="OLFACTORY RECEPTOR"/>
    <property type="match status" value="1"/>
</dbReference>
<evidence type="ECO:0000256" key="5">
    <source>
        <dbReference type="ARBA" id="ARBA00022725"/>
    </source>
</evidence>
<feature type="transmembrane region" description="Helical" evidence="12">
    <location>
        <begin position="28"/>
        <end position="52"/>
    </location>
</feature>
<dbReference type="SUPFAM" id="SSF81321">
    <property type="entry name" value="Family A G protein-coupled receptor-like"/>
    <property type="match status" value="1"/>
</dbReference>
<comment type="similarity">
    <text evidence="11">Belongs to the G-protein coupled receptor 1 family.</text>
</comment>
<evidence type="ECO:0000256" key="2">
    <source>
        <dbReference type="ARBA" id="ARBA00022475"/>
    </source>
</evidence>
<keyword evidence="3" id="KW-0716">Sensory transduction</keyword>
<evidence type="ECO:0000259" key="13">
    <source>
        <dbReference type="PROSITE" id="PS50262"/>
    </source>
</evidence>
<organism evidence="14 15">
    <name type="scientific">Microtus ochrogaster</name>
    <name type="common">Prairie vole</name>
    <dbReference type="NCBI Taxonomy" id="79684"/>
    <lineage>
        <taxon>Eukaryota</taxon>
        <taxon>Metazoa</taxon>
        <taxon>Chordata</taxon>
        <taxon>Craniata</taxon>
        <taxon>Vertebrata</taxon>
        <taxon>Euteleostomi</taxon>
        <taxon>Mammalia</taxon>
        <taxon>Eutheria</taxon>
        <taxon>Euarchontoglires</taxon>
        <taxon>Glires</taxon>
        <taxon>Rodentia</taxon>
        <taxon>Myomorpha</taxon>
        <taxon>Muroidea</taxon>
        <taxon>Cricetidae</taxon>
        <taxon>Arvicolinae</taxon>
        <taxon>Microtus</taxon>
    </lineage>
</organism>
<protein>
    <submittedName>
        <fullName evidence="14">Olfactory receptor 492</fullName>
    </submittedName>
</protein>
<dbReference type="GO" id="GO:0004984">
    <property type="term" value="F:olfactory receptor activity"/>
    <property type="evidence" value="ECO:0007669"/>
    <property type="project" value="InterPro"/>
</dbReference>
<keyword evidence="8 12" id="KW-0472">Membrane</keyword>
<dbReference type="PROSITE" id="PS00237">
    <property type="entry name" value="G_PROTEIN_RECEP_F1_1"/>
    <property type="match status" value="1"/>
</dbReference>
<evidence type="ECO:0000256" key="6">
    <source>
        <dbReference type="ARBA" id="ARBA00022989"/>
    </source>
</evidence>